<evidence type="ECO:0000313" key="1">
    <source>
        <dbReference type="EMBL" id="JAI03286.1"/>
    </source>
</evidence>
<protein>
    <submittedName>
        <fullName evidence="1">Uncharacterized protein</fullName>
    </submittedName>
</protein>
<name>A0A0E9XN89_ANGAN</name>
<dbReference type="EMBL" id="GBXM01005292">
    <property type="protein sequence ID" value="JAI03286.1"/>
    <property type="molecule type" value="Transcribed_RNA"/>
</dbReference>
<proteinExistence type="predicted"/>
<reference evidence="1" key="2">
    <citation type="journal article" date="2015" name="Fish Shellfish Immunol.">
        <title>Early steps in the European eel (Anguilla anguilla)-Vibrio vulnificus interaction in the gills: Role of the RtxA13 toxin.</title>
        <authorList>
            <person name="Callol A."/>
            <person name="Pajuelo D."/>
            <person name="Ebbesson L."/>
            <person name="Teles M."/>
            <person name="MacKenzie S."/>
            <person name="Amaro C."/>
        </authorList>
    </citation>
    <scope>NUCLEOTIDE SEQUENCE</scope>
</reference>
<organism evidence="1">
    <name type="scientific">Anguilla anguilla</name>
    <name type="common">European freshwater eel</name>
    <name type="synonym">Muraena anguilla</name>
    <dbReference type="NCBI Taxonomy" id="7936"/>
    <lineage>
        <taxon>Eukaryota</taxon>
        <taxon>Metazoa</taxon>
        <taxon>Chordata</taxon>
        <taxon>Craniata</taxon>
        <taxon>Vertebrata</taxon>
        <taxon>Euteleostomi</taxon>
        <taxon>Actinopterygii</taxon>
        <taxon>Neopterygii</taxon>
        <taxon>Teleostei</taxon>
        <taxon>Anguilliformes</taxon>
        <taxon>Anguillidae</taxon>
        <taxon>Anguilla</taxon>
    </lineage>
</organism>
<accession>A0A0E9XN89</accession>
<sequence length="47" mass="5446">MHFPCSHFRTSDQLELLSKSSTTSVGSAALHCYTALKHDRLWHIYRL</sequence>
<reference evidence="1" key="1">
    <citation type="submission" date="2014-11" db="EMBL/GenBank/DDBJ databases">
        <authorList>
            <person name="Amaro Gonzalez C."/>
        </authorList>
    </citation>
    <scope>NUCLEOTIDE SEQUENCE</scope>
</reference>
<dbReference type="AlphaFoldDB" id="A0A0E9XN89"/>